<evidence type="ECO:0000313" key="1">
    <source>
        <dbReference type="EMBL" id="AMP11563.1"/>
    </source>
</evidence>
<dbReference type="Proteomes" id="UP000071778">
    <property type="component" value="Chromosome"/>
</dbReference>
<dbReference type="EMBL" id="CP013235">
    <property type="protein sequence ID" value="AMP11563.1"/>
    <property type="molecule type" value="Genomic_DNA"/>
</dbReference>
<name>A0A127QNF9_9BURK</name>
<accession>A0A127QNF9</accession>
<gene>
    <name evidence="1" type="ORF">CAter282_3890</name>
</gene>
<reference evidence="1 2" key="1">
    <citation type="submission" date="2015-11" db="EMBL/GenBank/DDBJ databases">
        <title>Exploring the genomic traits of fungus-feeding bacterial genus Collimonas.</title>
        <authorList>
            <person name="Song C."/>
            <person name="Schmidt R."/>
            <person name="de Jager V."/>
            <person name="Krzyzanowska D."/>
            <person name="Jongedijk E."/>
            <person name="Cankar K."/>
            <person name="Beekwilder J."/>
            <person name="van Veen A."/>
            <person name="de Boer W."/>
            <person name="van Veen J.A."/>
            <person name="Garbeva P."/>
        </authorList>
    </citation>
    <scope>NUCLEOTIDE SEQUENCE [LARGE SCALE GENOMIC DNA]</scope>
    <source>
        <strain evidence="1 2">Ter282</strain>
    </source>
</reference>
<protein>
    <submittedName>
        <fullName evidence="1">Uncharacterized protein</fullName>
    </submittedName>
</protein>
<evidence type="ECO:0000313" key="2">
    <source>
        <dbReference type="Proteomes" id="UP000071778"/>
    </source>
</evidence>
<dbReference type="PATRIC" id="fig|279058.18.peg.3834"/>
<keyword evidence="2" id="KW-1185">Reference proteome</keyword>
<proteinExistence type="predicted"/>
<dbReference type="AlphaFoldDB" id="A0A127QNF9"/>
<sequence>MQTCYYLSRAADAILTKMKIFFGALRLIVDQFEVTSYQTVNTQVGESGGNKNGNEI</sequence>
<organism evidence="1 2">
    <name type="scientific">Collimonas arenae</name>
    <dbReference type="NCBI Taxonomy" id="279058"/>
    <lineage>
        <taxon>Bacteria</taxon>
        <taxon>Pseudomonadati</taxon>
        <taxon>Pseudomonadota</taxon>
        <taxon>Betaproteobacteria</taxon>
        <taxon>Burkholderiales</taxon>
        <taxon>Oxalobacteraceae</taxon>
        <taxon>Collimonas</taxon>
    </lineage>
</organism>